<evidence type="ECO:0000256" key="2">
    <source>
        <dbReference type="ARBA" id="ARBA00013065"/>
    </source>
</evidence>
<dbReference type="Pfam" id="PF00696">
    <property type="entry name" value="AA_kinase"/>
    <property type="match status" value="1"/>
</dbReference>
<dbReference type="GO" id="GO:0006526">
    <property type="term" value="P:L-arginine biosynthetic process"/>
    <property type="evidence" value="ECO:0007669"/>
    <property type="project" value="UniProtKB-KW"/>
</dbReference>
<dbReference type="InterPro" id="IPR001048">
    <property type="entry name" value="Asp/Glu/Uridylate_kinase"/>
</dbReference>
<comment type="caution">
    <text evidence="11">The sequence shown here is derived from an EMBL/GenBank/DDBJ whole genome shotgun (WGS) entry which is preliminary data.</text>
</comment>
<dbReference type="GO" id="GO:0003991">
    <property type="term" value="F:acetylglutamate kinase activity"/>
    <property type="evidence" value="ECO:0007669"/>
    <property type="project" value="UniProtKB-EC"/>
</dbReference>
<dbReference type="PANTHER" id="PTHR23342">
    <property type="entry name" value="N-ACETYLGLUTAMATE SYNTHASE"/>
    <property type="match status" value="1"/>
</dbReference>
<comment type="pathway">
    <text evidence="1">Amino-acid biosynthesis; L-arginine biosynthesis; N(2)-acetyl-L-ornithine from L-glutamate: step 2/4.</text>
</comment>
<keyword evidence="12" id="KW-1185">Reference proteome</keyword>
<reference evidence="11 12" key="1">
    <citation type="submission" date="2019-03" db="EMBL/GenBank/DDBJ databases">
        <title>Genomic Encyclopedia of Type Strains, Phase IV (KMG-IV): sequencing the most valuable type-strain genomes for metagenomic binning, comparative biology and taxonomic classification.</title>
        <authorList>
            <person name="Goeker M."/>
        </authorList>
    </citation>
    <scope>NUCLEOTIDE SEQUENCE [LARGE SCALE GENOMIC DNA]</scope>
    <source>
        <strain evidence="11 12">DSM 17974</strain>
    </source>
</reference>
<evidence type="ECO:0000256" key="8">
    <source>
        <dbReference type="ARBA" id="ARBA00022840"/>
    </source>
</evidence>
<dbReference type="Gene3D" id="3.40.1160.10">
    <property type="entry name" value="Acetylglutamate kinase-like"/>
    <property type="match status" value="1"/>
</dbReference>
<dbReference type="InterPro" id="IPR004662">
    <property type="entry name" value="AcgluKinase_fam"/>
</dbReference>
<dbReference type="InterPro" id="IPR036393">
    <property type="entry name" value="AceGlu_kinase-like_sf"/>
</dbReference>
<dbReference type="RefSeq" id="WP_134159570.1">
    <property type="nucleotide sequence ID" value="NZ_SORF01000006.1"/>
</dbReference>
<name>A0A4R8LP42_9BACL</name>
<evidence type="ECO:0000313" key="12">
    <source>
        <dbReference type="Proteomes" id="UP000294581"/>
    </source>
</evidence>
<dbReference type="GO" id="GO:0005737">
    <property type="term" value="C:cytoplasm"/>
    <property type="evidence" value="ECO:0007669"/>
    <property type="project" value="InterPro"/>
</dbReference>
<comment type="catalytic activity">
    <reaction evidence="9">
        <text>N-acetyl-L-glutamate + ATP = N-acetyl-L-glutamyl 5-phosphate + ADP</text>
        <dbReference type="Rhea" id="RHEA:14629"/>
        <dbReference type="ChEBI" id="CHEBI:30616"/>
        <dbReference type="ChEBI" id="CHEBI:44337"/>
        <dbReference type="ChEBI" id="CHEBI:57936"/>
        <dbReference type="ChEBI" id="CHEBI:456216"/>
        <dbReference type="EC" id="2.7.2.8"/>
    </reaction>
</comment>
<dbReference type="EC" id="2.7.2.8" evidence="2"/>
<dbReference type="PIRSF" id="PIRSF000728">
    <property type="entry name" value="NAGK"/>
    <property type="match status" value="1"/>
</dbReference>
<dbReference type="NCBIfam" id="TIGR00761">
    <property type="entry name" value="argB"/>
    <property type="match status" value="1"/>
</dbReference>
<evidence type="ECO:0000313" key="11">
    <source>
        <dbReference type="EMBL" id="TDY46719.1"/>
    </source>
</evidence>
<gene>
    <name evidence="11" type="ORF">C7445_106148</name>
</gene>
<evidence type="ECO:0000256" key="5">
    <source>
        <dbReference type="ARBA" id="ARBA00022679"/>
    </source>
</evidence>
<dbReference type="CDD" id="cd04238">
    <property type="entry name" value="AAK_NAGK-like"/>
    <property type="match status" value="1"/>
</dbReference>
<dbReference type="InterPro" id="IPR001057">
    <property type="entry name" value="Glu/AcGlu_kinase"/>
</dbReference>
<keyword evidence="5" id="KW-0808">Transferase</keyword>
<dbReference type="AlphaFoldDB" id="A0A4R8LP42"/>
<dbReference type="OrthoDB" id="9803155at2"/>
<evidence type="ECO:0000259" key="10">
    <source>
        <dbReference type="Pfam" id="PF00696"/>
    </source>
</evidence>
<dbReference type="PANTHER" id="PTHR23342:SF0">
    <property type="entry name" value="N-ACETYLGLUTAMATE SYNTHASE, MITOCHONDRIAL"/>
    <property type="match status" value="1"/>
</dbReference>
<proteinExistence type="predicted"/>
<evidence type="ECO:0000256" key="4">
    <source>
        <dbReference type="ARBA" id="ARBA00022605"/>
    </source>
</evidence>
<feature type="domain" description="Aspartate/glutamate/uridylate kinase" evidence="10">
    <location>
        <begin position="1"/>
        <end position="229"/>
    </location>
</feature>
<dbReference type="PRINTS" id="PR00474">
    <property type="entry name" value="GLU5KINASE"/>
</dbReference>
<keyword evidence="8" id="KW-0067">ATP-binding</keyword>
<dbReference type="EMBL" id="SORF01000006">
    <property type="protein sequence ID" value="TDY46719.1"/>
    <property type="molecule type" value="Genomic_DNA"/>
</dbReference>
<evidence type="ECO:0000256" key="6">
    <source>
        <dbReference type="ARBA" id="ARBA00022741"/>
    </source>
</evidence>
<keyword evidence="3" id="KW-0055">Arginine biosynthesis</keyword>
<keyword evidence="4" id="KW-0028">Amino-acid biosynthesis</keyword>
<dbReference type="GO" id="GO:0005524">
    <property type="term" value="F:ATP binding"/>
    <property type="evidence" value="ECO:0007669"/>
    <property type="project" value="UniProtKB-KW"/>
</dbReference>
<accession>A0A4R8LP42</accession>
<dbReference type="SUPFAM" id="SSF53633">
    <property type="entry name" value="Carbamate kinase-like"/>
    <property type="match status" value="1"/>
</dbReference>
<keyword evidence="6" id="KW-0547">Nucleotide-binding</keyword>
<organism evidence="11 12">
    <name type="scientific">Alicyclobacillus sacchari</name>
    <dbReference type="NCBI Taxonomy" id="392010"/>
    <lineage>
        <taxon>Bacteria</taxon>
        <taxon>Bacillati</taxon>
        <taxon>Bacillota</taxon>
        <taxon>Bacilli</taxon>
        <taxon>Bacillales</taxon>
        <taxon>Alicyclobacillaceae</taxon>
        <taxon>Alicyclobacillus</taxon>
    </lineage>
</organism>
<evidence type="ECO:0000256" key="1">
    <source>
        <dbReference type="ARBA" id="ARBA00004828"/>
    </source>
</evidence>
<dbReference type="Proteomes" id="UP000294581">
    <property type="component" value="Unassembled WGS sequence"/>
</dbReference>
<keyword evidence="7 11" id="KW-0418">Kinase</keyword>
<evidence type="ECO:0000256" key="7">
    <source>
        <dbReference type="ARBA" id="ARBA00022777"/>
    </source>
</evidence>
<evidence type="ECO:0000256" key="3">
    <source>
        <dbReference type="ARBA" id="ARBA00022571"/>
    </source>
</evidence>
<sequence length="263" mass="27728">MYVVVKLGGSLDGRGIEALAPALREALARGWGPILIHGGGPAITRRLATYGIELPFTNGLRATTVDAIDHVVSALQMCNAELTEALSAAHVPITPLTDGWTVQARDIGAERTGEVAAISESRVKEACEEGFVPLLTPFGRDAAGAFYNLNADAVAAHVAQTMDAARLVFLTDVAGVYRDYQAGELLTETTAAELEDLLAAGSFTAGMIPKVTAMLYAARQGVDEVWVVDGRDHESVATAVLGDTAGLTRRRGTRLRAAVTQKE</sequence>
<protein>
    <recommendedName>
        <fullName evidence="2">acetylglutamate kinase</fullName>
        <ecNumber evidence="2">2.7.2.8</ecNumber>
    </recommendedName>
</protein>
<evidence type="ECO:0000256" key="9">
    <source>
        <dbReference type="ARBA" id="ARBA00048141"/>
    </source>
</evidence>